<gene>
    <name evidence="2" type="ORF">PMZ80_010485</name>
</gene>
<sequence>MLITSIIQWASHDHNGTKGRPPQPDQISFYIKPHTQDYYLQDTINMSNLPDIFAPEPKESPDVLLTKFIRSSEIVANPEGAEPQHALKEIINDPRWTRRMLEDWFKKGPISKHQFCLTPDPEFRAIYLILLAKLEDEGKEKSGLGKSSSGNVQLKEPETKEEKEAWQKEQDKRIEQWKKEQGIR</sequence>
<dbReference type="GeneID" id="90003934"/>
<feature type="region of interest" description="Disordered" evidence="1">
    <location>
        <begin position="140"/>
        <end position="184"/>
    </location>
</feature>
<keyword evidence="3" id="KW-1185">Reference proteome</keyword>
<protein>
    <submittedName>
        <fullName evidence="2">Uncharacterized protein</fullName>
    </submittedName>
</protein>
<organism evidence="2 3">
    <name type="scientific">Knufia obscura</name>
    <dbReference type="NCBI Taxonomy" id="1635080"/>
    <lineage>
        <taxon>Eukaryota</taxon>
        <taxon>Fungi</taxon>
        <taxon>Dikarya</taxon>
        <taxon>Ascomycota</taxon>
        <taxon>Pezizomycotina</taxon>
        <taxon>Eurotiomycetes</taxon>
        <taxon>Chaetothyriomycetidae</taxon>
        <taxon>Chaetothyriales</taxon>
        <taxon>Trichomeriaceae</taxon>
        <taxon>Knufia</taxon>
    </lineage>
</organism>
<proteinExistence type="predicted"/>
<feature type="compositionally biased region" description="Basic and acidic residues" evidence="1">
    <location>
        <begin position="155"/>
        <end position="184"/>
    </location>
</feature>
<accession>A0ABR0R9A7</accession>
<dbReference type="Proteomes" id="UP001334248">
    <property type="component" value="Unassembled WGS sequence"/>
</dbReference>
<evidence type="ECO:0000256" key="1">
    <source>
        <dbReference type="SAM" id="MobiDB-lite"/>
    </source>
</evidence>
<dbReference type="RefSeq" id="XP_064725275.1">
    <property type="nucleotide sequence ID" value="XM_064878874.1"/>
</dbReference>
<reference evidence="2 3" key="1">
    <citation type="journal article" date="2023" name="Res Sq">
        <title>Genomic and morphological characterization of Knufia obscura isolated from the Mars 2020 spacecraft assembly facility.</title>
        <authorList>
            <person name="Chander A.M."/>
            <person name="Teixeira M.M."/>
            <person name="Singh N.K."/>
            <person name="Williams M.P."/>
            <person name="Parker C.W."/>
            <person name="Leo P."/>
            <person name="Stajich J.E."/>
            <person name="Torok T."/>
            <person name="Tighe S."/>
            <person name="Mason C.E."/>
            <person name="Venkateswaran K."/>
        </authorList>
    </citation>
    <scope>NUCLEOTIDE SEQUENCE [LARGE SCALE GENOMIC DNA]</scope>
    <source>
        <strain evidence="2 3">CCFEE 5817</strain>
    </source>
</reference>
<name>A0ABR0R9A7_9EURO</name>
<evidence type="ECO:0000313" key="2">
    <source>
        <dbReference type="EMBL" id="KAK5937185.1"/>
    </source>
</evidence>
<dbReference type="EMBL" id="JAVHJV010000018">
    <property type="protein sequence ID" value="KAK5937185.1"/>
    <property type="molecule type" value="Genomic_DNA"/>
</dbReference>
<evidence type="ECO:0000313" key="3">
    <source>
        <dbReference type="Proteomes" id="UP001334248"/>
    </source>
</evidence>
<comment type="caution">
    <text evidence="2">The sequence shown here is derived from an EMBL/GenBank/DDBJ whole genome shotgun (WGS) entry which is preliminary data.</text>
</comment>